<keyword evidence="4" id="KW-1185">Reference proteome</keyword>
<dbReference type="PROSITE" id="PS00924">
    <property type="entry name" value="ASP_GLU_RACEMASE_2"/>
    <property type="match status" value="1"/>
</dbReference>
<gene>
    <name evidence="3" type="ORF">SAMN02745725_02129</name>
</gene>
<dbReference type="RefSeq" id="WP_072917583.1">
    <property type="nucleotide sequence ID" value="NZ_FQYQ01000014.1"/>
</dbReference>
<accession>A0A1M6HW00</accession>
<dbReference type="OrthoDB" id="9803739at2"/>
<dbReference type="GO" id="GO:0047661">
    <property type="term" value="F:amino-acid racemase activity"/>
    <property type="evidence" value="ECO:0007669"/>
    <property type="project" value="InterPro"/>
</dbReference>
<dbReference type="Pfam" id="PF01177">
    <property type="entry name" value="Asp_Glu_race"/>
    <property type="match status" value="1"/>
</dbReference>
<evidence type="ECO:0000256" key="2">
    <source>
        <dbReference type="ARBA" id="ARBA00023235"/>
    </source>
</evidence>
<dbReference type="Gene3D" id="3.40.50.1860">
    <property type="match status" value="2"/>
</dbReference>
<reference evidence="3 4" key="1">
    <citation type="submission" date="2016-11" db="EMBL/GenBank/DDBJ databases">
        <authorList>
            <person name="Jaros S."/>
            <person name="Januszkiewicz K."/>
            <person name="Wedrychowicz H."/>
        </authorList>
    </citation>
    <scope>NUCLEOTIDE SEQUENCE [LARGE SCALE GENOMIC DNA]</scope>
    <source>
        <strain evidence="3 4">DSM 14809</strain>
    </source>
</reference>
<comment type="similarity">
    <text evidence="1">Belongs to the aspartate/glutamate racemases family.</text>
</comment>
<dbReference type="Proteomes" id="UP000184185">
    <property type="component" value="Unassembled WGS sequence"/>
</dbReference>
<keyword evidence="2" id="KW-0413">Isomerase</keyword>
<dbReference type="InterPro" id="IPR015942">
    <property type="entry name" value="Asp/Glu/hydantoin_racemase"/>
</dbReference>
<evidence type="ECO:0000313" key="4">
    <source>
        <dbReference type="Proteomes" id="UP000184185"/>
    </source>
</evidence>
<dbReference type="InterPro" id="IPR001920">
    <property type="entry name" value="Asp/Glu_race"/>
</dbReference>
<dbReference type="PANTHER" id="PTHR21198">
    <property type="entry name" value="GLUTAMATE RACEMASE"/>
    <property type="match status" value="1"/>
</dbReference>
<dbReference type="InterPro" id="IPR004380">
    <property type="entry name" value="Asp_race"/>
</dbReference>
<dbReference type="AlphaFoldDB" id="A0A1M6HW00"/>
<dbReference type="SUPFAM" id="SSF53681">
    <property type="entry name" value="Aspartate/glutamate racemase"/>
    <property type="match status" value="2"/>
</dbReference>
<dbReference type="NCBIfam" id="TIGR00035">
    <property type="entry name" value="asp_race"/>
    <property type="match status" value="1"/>
</dbReference>
<evidence type="ECO:0000313" key="3">
    <source>
        <dbReference type="EMBL" id="SHJ26308.1"/>
    </source>
</evidence>
<evidence type="ECO:0000256" key="1">
    <source>
        <dbReference type="ARBA" id="ARBA00007847"/>
    </source>
</evidence>
<name>A0A1M6HW00_PSEXY</name>
<sequence>MTKKLGIIGGLGPMATAYFMRRIIELTDAATDQENIEMIIYNCPSIPDRTGYILGTSEESPLPKITELAHNLEHANVDYIAMPCITAHYFHDQLADSVFIPVSNGIKEAAQYIYERGITKVGIMATDGTASMHLFDSVFKDYDIKCLYPDEAGQKQVMSLIYDDVKAGKPVDMDKFFQVKSQLLEAGADIIILGCTELSIVKRDNEVGPKVLDIVDVLAADCVKKCAKARPECDNLITEV</sequence>
<dbReference type="InterPro" id="IPR033134">
    <property type="entry name" value="Asp/Glu_racemase_AS_2"/>
</dbReference>
<proteinExistence type="inferred from homology"/>
<dbReference type="PANTHER" id="PTHR21198:SF7">
    <property type="entry name" value="ASPARTATE-GLUTAMATE RACEMASE FAMILY"/>
    <property type="match status" value="1"/>
</dbReference>
<protein>
    <submittedName>
        <fullName evidence="3">Aspartate racemase</fullName>
    </submittedName>
</protein>
<dbReference type="STRING" id="185007.SAMN02910350_02530"/>
<dbReference type="EMBL" id="FQYQ01000014">
    <property type="protein sequence ID" value="SHJ26308.1"/>
    <property type="molecule type" value="Genomic_DNA"/>
</dbReference>
<organism evidence="3 4">
    <name type="scientific">Pseudobutyrivibrio xylanivorans DSM 14809</name>
    <dbReference type="NCBI Taxonomy" id="1123012"/>
    <lineage>
        <taxon>Bacteria</taxon>
        <taxon>Bacillati</taxon>
        <taxon>Bacillota</taxon>
        <taxon>Clostridia</taxon>
        <taxon>Lachnospirales</taxon>
        <taxon>Lachnospiraceae</taxon>
        <taxon>Pseudobutyrivibrio</taxon>
    </lineage>
</organism>